<dbReference type="Pfam" id="PF00082">
    <property type="entry name" value="Peptidase_S8"/>
    <property type="match status" value="1"/>
</dbReference>
<keyword evidence="2" id="KW-0378">Hydrolase</keyword>
<dbReference type="SUPFAM" id="SSF52743">
    <property type="entry name" value="Subtilisin-like"/>
    <property type="match status" value="1"/>
</dbReference>
<dbReference type="InterPro" id="IPR034073">
    <property type="entry name" value="Subtilisin_DY-like_dom"/>
</dbReference>
<feature type="region of interest" description="Disordered" evidence="4">
    <location>
        <begin position="118"/>
        <end position="138"/>
    </location>
</feature>
<feature type="chain" id="PRO_5042998833" evidence="5">
    <location>
        <begin position="27"/>
        <end position="814"/>
    </location>
</feature>
<comment type="caution">
    <text evidence="7">The sequence shown here is derived from an EMBL/GenBank/DDBJ whole genome shotgun (WGS) entry which is preliminary data.</text>
</comment>
<dbReference type="InterPro" id="IPR013783">
    <property type="entry name" value="Ig-like_fold"/>
</dbReference>
<feature type="domain" description="Peptidase S8/S53" evidence="6">
    <location>
        <begin position="238"/>
        <end position="465"/>
    </location>
</feature>
<name>A0AAN6SPZ2_9PEZI</name>
<evidence type="ECO:0000256" key="4">
    <source>
        <dbReference type="SAM" id="MobiDB-lite"/>
    </source>
</evidence>
<reference evidence="8" key="1">
    <citation type="journal article" date="2023" name="Mol. Phylogenet. Evol.">
        <title>Genome-scale phylogeny and comparative genomics of the fungal order Sordariales.</title>
        <authorList>
            <person name="Hensen N."/>
            <person name="Bonometti L."/>
            <person name="Westerberg I."/>
            <person name="Brannstrom I.O."/>
            <person name="Guillou S."/>
            <person name="Cros-Aarteil S."/>
            <person name="Calhoun S."/>
            <person name="Haridas S."/>
            <person name="Kuo A."/>
            <person name="Mondo S."/>
            <person name="Pangilinan J."/>
            <person name="Riley R."/>
            <person name="LaButti K."/>
            <person name="Andreopoulos B."/>
            <person name="Lipzen A."/>
            <person name="Chen C."/>
            <person name="Yan M."/>
            <person name="Daum C."/>
            <person name="Ng V."/>
            <person name="Clum A."/>
            <person name="Steindorff A."/>
            <person name="Ohm R.A."/>
            <person name="Martin F."/>
            <person name="Silar P."/>
            <person name="Natvig D.O."/>
            <person name="Lalanne C."/>
            <person name="Gautier V."/>
            <person name="Ament-Velasquez S.L."/>
            <person name="Kruys A."/>
            <person name="Hutchinson M.I."/>
            <person name="Powell A.J."/>
            <person name="Barry K."/>
            <person name="Miller A.N."/>
            <person name="Grigoriev I.V."/>
            <person name="Debuchy R."/>
            <person name="Gladieux P."/>
            <person name="Hiltunen Thoren M."/>
            <person name="Johannesson H."/>
        </authorList>
    </citation>
    <scope>NUCLEOTIDE SEQUENCE [LARGE SCALE GENOMIC DNA]</scope>
    <source>
        <strain evidence="8">CBS 284.82</strain>
    </source>
</reference>
<sequence length="814" mass="86636">MKLPVVKAAVCNVLGVLSWWASTANAQQQQQPRIALKLTESAHKQQQHDSSFITTLIQRAQPEGLRVSAPHISVDPILKSQRLADLTSRVVPTARFITFNVPNFDAWYNIQLGSASGDQARSVDETATQNSTGTDEPRLALPKHTLDLIHRLHGLAEVESVHALYPGPPPVINAGDDPRSVNQGYLNAAPQGINARYAWGFPGGDGVGVNIVDVEQGWNLNHEDLVAAGITIISGQNAAWFGHGTSVLGEMFMVDNQLGGIGIVPGAKGRVVSQHRPDWSYNTADAILDAAAHLSFGDIILLEAQEYDPVSGLYYWPVEVADSNFDAIQLATAMGITVVQAGCNGAYDLDQYVSLSGKRIFDRSSADFRDSGAIMVGGANSWVPHTRWYGSNYGSRMDVYAWAEAVDTADTDAAGIENWYTGWFGGTSGASPIIVGAAAILQGISQVLRGTKMHPSVLREVLTTNGGTPSDNPAVDRIGIMPDLKAIIDTIFNGANHTADIYIRDHVGDTGDTTTTPISISASPDIIIRQHPIPNPATALGAGSGTETNPSLSDPVLAGQSHSLYIRLLNRGAAAASNTTATVYWSEPATLVTPNLWHEIGAVTIPSIPTGDVLTVSPRLDWPAAGVPGTGHYCFVAVAGADTDPVPVLPGTFPDFVRFVREKNNVAWRNFNVVASRPDGTGSPKGFHKLPVKIPGAFDEAREFVIKGVGGLPKGSKVRLQVPQGLAEVMGMKGCGHRERDGQEVVVVGLQPGGVVDIGRGVLPAGSLADCELQVKVPDEVYKGGGNYEFALVQEWEGVEVGRVTWRFGPVADL</sequence>
<dbReference type="EMBL" id="MU854447">
    <property type="protein sequence ID" value="KAK4035338.1"/>
    <property type="molecule type" value="Genomic_DNA"/>
</dbReference>
<organism evidence="7 8">
    <name type="scientific">Parachaetomium inaequale</name>
    <dbReference type="NCBI Taxonomy" id="2588326"/>
    <lineage>
        <taxon>Eukaryota</taxon>
        <taxon>Fungi</taxon>
        <taxon>Dikarya</taxon>
        <taxon>Ascomycota</taxon>
        <taxon>Pezizomycotina</taxon>
        <taxon>Sordariomycetes</taxon>
        <taxon>Sordariomycetidae</taxon>
        <taxon>Sordariales</taxon>
        <taxon>Chaetomiaceae</taxon>
        <taxon>Parachaetomium</taxon>
    </lineage>
</organism>
<keyword evidence="3" id="KW-0720">Serine protease</keyword>
<evidence type="ECO:0000256" key="5">
    <source>
        <dbReference type="SAM" id="SignalP"/>
    </source>
</evidence>
<evidence type="ECO:0000256" key="1">
    <source>
        <dbReference type="ARBA" id="ARBA00022670"/>
    </source>
</evidence>
<evidence type="ECO:0000313" key="8">
    <source>
        <dbReference type="Proteomes" id="UP001303115"/>
    </source>
</evidence>
<dbReference type="Gene3D" id="2.60.40.10">
    <property type="entry name" value="Immunoglobulins"/>
    <property type="match status" value="1"/>
</dbReference>
<dbReference type="GO" id="GO:0004252">
    <property type="term" value="F:serine-type endopeptidase activity"/>
    <property type="evidence" value="ECO:0007669"/>
    <property type="project" value="InterPro"/>
</dbReference>
<dbReference type="Proteomes" id="UP001303115">
    <property type="component" value="Unassembled WGS sequence"/>
</dbReference>
<feature type="compositionally biased region" description="Polar residues" evidence="4">
    <location>
        <begin position="118"/>
        <end position="134"/>
    </location>
</feature>
<dbReference type="InterPro" id="IPR036852">
    <property type="entry name" value="Peptidase_S8/S53_dom_sf"/>
</dbReference>
<proteinExistence type="predicted"/>
<gene>
    <name evidence="7" type="ORF">C8A01DRAFT_17983</name>
</gene>
<accession>A0AAN6SPZ2</accession>
<keyword evidence="1" id="KW-0645">Protease</keyword>
<keyword evidence="5" id="KW-0732">Signal</keyword>
<dbReference type="GO" id="GO:0006508">
    <property type="term" value="P:proteolysis"/>
    <property type="evidence" value="ECO:0007669"/>
    <property type="project" value="UniProtKB-KW"/>
</dbReference>
<protein>
    <submittedName>
        <fullName evidence="7">Peptidase S8/S53 domain-containing protein</fullName>
    </submittedName>
</protein>
<evidence type="ECO:0000256" key="2">
    <source>
        <dbReference type="ARBA" id="ARBA00022801"/>
    </source>
</evidence>
<dbReference type="PRINTS" id="PR00723">
    <property type="entry name" value="SUBTILISIN"/>
</dbReference>
<evidence type="ECO:0000259" key="6">
    <source>
        <dbReference type="Pfam" id="PF00082"/>
    </source>
</evidence>
<dbReference type="PROSITE" id="PS00138">
    <property type="entry name" value="SUBTILASE_SER"/>
    <property type="match status" value="1"/>
</dbReference>
<dbReference type="InterPro" id="IPR000209">
    <property type="entry name" value="Peptidase_S8/S53_dom"/>
</dbReference>
<dbReference type="AlphaFoldDB" id="A0AAN6SPZ2"/>
<evidence type="ECO:0000313" key="7">
    <source>
        <dbReference type="EMBL" id="KAK4035338.1"/>
    </source>
</evidence>
<dbReference type="InterPro" id="IPR023828">
    <property type="entry name" value="Peptidase_S8_Ser-AS"/>
</dbReference>
<dbReference type="InterPro" id="IPR015500">
    <property type="entry name" value="Peptidase_S8_subtilisin-rel"/>
</dbReference>
<dbReference type="Gene3D" id="3.40.50.200">
    <property type="entry name" value="Peptidase S8/S53 domain"/>
    <property type="match status" value="1"/>
</dbReference>
<feature type="signal peptide" evidence="5">
    <location>
        <begin position="1"/>
        <end position="26"/>
    </location>
</feature>
<dbReference type="CDD" id="cd04843">
    <property type="entry name" value="Peptidases_S8_11"/>
    <property type="match status" value="1"/>
</dbReference>
<keyword evidence="8" id="KW-1185">Reference proteome</keyword>
<evidence type="ECO:0000256" key="3">
    <source>
        <dbReference type="ARBA" id="ARBA00022825"/>
    </source>
</evidence>